<dbReference type="SUPFAM" id="SSF51905">
    <property type="entry name" value="FAD/NAD(P)-binding domain"/>
    <property type="match status" value="1"/>
</dbReference>
<proteinExistence type="predicted"/>
<reference evidence="6 7" key="1">
    <citation type="submission" date="2020-04" db="EMBL/GenBank/DDBJ databases">
        <authorList>
            <person name="Yin C."/>
        </authorList>
    </citation>
    <scope>NUCLEOTIDE SEQUENCE [LARGE SCALE GENOMIC DNA]</scope>
    <source>
        <strain evidence="6 7">Ae27</strain>
    </source>
</reference>
<evidence type="ECO:0000256" key="3">
    <source>
        <dbReference type="ARBA" id="ARBA00023002"/>
    </source>
</evidence>
<evidence type="ECO:0000313" key="6">
    <source>
        <dbReference type="EMBL" id="NLR68980.1"/>
    </source>
</evidence>
<dbReference type="InterPro" id="IPR006311">
    <property type="entry name" value="TAT_signal"/>
</dbReference>
<keyword evidence="1" id="KW-0004">4Fe-4S</keyword>
<dbReference type="InterPro" id="IPR039650">
    <property type="entry name" value="HdrA-like"/>
</dbReference>
<dbReference type="GO" id="GO:0051539">
    <property type="term" value="F:4 iron, 4 sulfur cluster binding"/>
    <property type="evidence" value="ECO:0007669"/>
    <property type="project" value="UniProtKB-KW"/>
</dbReference>
<gene>
    <name evidence="6" type="ORF">HGH92_32060</name>
</gene>
<sequence>MDQLDRRHFIRKTGILALGAVIPYTATLKGLSAPASTAVFDIVVYGGTSGGVMAAIQAARMGKTVALIEPGKHLGGLTSGGLGWVDVGDPHTIGGLAREYFHRVWKHYRNDSAWKWEKKHAMAEQHAALAPDDQTMWILEPSVAERLFDQMVSEAKVTVVKNERLDRGSGVKMERNKITSIRMESGRVFTAGMFIDATYEGDLMAACGVSYIVGREPNSRYQETNNGIRPLPLPGRFPEGIDPYRVKGNPQSGLLDRVCPDRGGNVGDGDKGVQAYNYRLCLTNIPENRVSIEKPAGYKDEQYELLFRFIEAGGMESDFFKTSLQGSFLKLDRLPNGKTDTNNNGYISTDFVGMSWNYPEADYSTREHIANMHEQWQRGLIWTLQHHPRIPAAVRQRYIPWGLAKDEFTDTGNWPFQLYIREARRMVGDVVITEHTALAKEVAPDPVGLGSYHMDSHAIKLFVSPTGFVTSEGGMFVHIPAPFGISYRAIIPRRGECGNLLVPLCASVTHAAYGSIRMEPVFMVLGQSAATAASLAIDHNTAVQDVPYDRLRARLLKDRQIIFNR</sequence>
<accession>A0A847RTQ7</accession>
<evidence type="ECO:0000313" key="7">
    <source>
        <dbReference type="Proteomes" id="UP000570474"/>
    </source>
</evidence>
<dbReference type="PANTHER" id="PTHR43498:SF1">
    <property type="entry name" value="COB--COM HETERODISULFIDE REDUCTASE IRON-SULFUR SUBUNIT A"/>
    <property type="match status" value="1"/>
</dbReference>
<dbReference type="PROSITE" id="PS51318">
    <property type="entry name" value="TAT"/>
    <property type="match status" value="1"/>
</dbReference>
<evidence type="ECO:0000256" key="2">
    <source>
        <dbReference type="ARBA" id="ARBA00022723"/>
    </source>
</evidence>
<evidence type="ECO:0000256" key="5">
    <source>
        <dbReference type="ARBA" id="ARBA00023014"/>
    </source>
</evidence>
<keyword evidence="3" id="KW-0560">Oxidoreductase</keyword>
<keyword evidence="2" id="KW-0479">Metal-binding</keyword>
<name>A0A847RTQ7_9BACT</name>
<dbReference type="PANTHER" id="PTHR43498">
    <property type="entry name" value="FERREDOXIN:COB-COM HETERODISULFIDE REDUCTASE SUBUNIT A"/>
    <property type="match status" value="1"/>
</dbReference>
<dbReference type="Gene3D" id="3.50.50.60">
    <property type="entry name" value="FAD/NAD(P)-binding domain"/>
    <property type="match status" value="1"/>
</dbReference>
<protein>
    <submittedName>
        <fullName evidence="6">FAD-dependent oxidoreductase</fullName>
    </submittedName>
</protein>
<keyword evidence="4" id="KW-0408">Iron</keyword>
<keyword evidence="7" id="KW-1185">Reference proteome</keyword>
<dbReference type="Proteomes" id="UP000570474">
    <property type="component" value="Unassembled WGS sequence"/>
</dbReference>
<evidence type="ECO:0000256" key="1">
    <source>
        <dbReference type="ARBA" id="ARBA00022485"/>
    </source>
</evidence>
<dbReference type="Pfam" id="PF12831">
    <property type="entry name" value="FAD_oxidored"/>
    <property type="match status" value="1"/>
</dbReference>
<dbReference type="AlphaFoldDB" id="A0A847RTQ7"/>
<dbReference type="RefSeq" id="WP_168874923.1">
    <property type="nucleotide sequence ID" value="NZ_JABAIA010000004.1"/>
</dbReference>
<comment type="caution">
    <text evidence="6">The sequence shown here is derived from an EMBL/GenBank/DDBJ whole genome shotgun (WGS) entry which is preliminary data.</text>
</comment>
<dbReference type="InterPro" id="IPR036188">
    <property type="entry name" value="FAD/NAD-bd_sf"/>
</dbReference>
<keyword evidence="5" id="KW-0411">Iron-sulfur</keyword>
<dbReference type="EMBL" id="JABAIA010000004">
    <property type="protein sequence ID" value="NLR68980.1"/>
    <property type="molecule type" value="Genomic_DNA"/>
</dbReference>
<dbReference type="GO" id="GO:0016491">
    <property type="term" value="F:oxidoreductase activity"/>
    <property type="evidence" value="ECO:0007669"/>
    <property type="project" value="UniProtKB-KW"/>
</dbReference>
<organism evidence="6 7">
    <name type="scientific">Chitinophaga varians</name>
    <dbReference type="NCBI Taxonomy" id="2202339"/>
    <lineage>
        <taxon>Bacteria</taxon>
        <taxon>Pseudomonadati</taxon>
        <taxon>Bacteroidota</taxon>
        <taxon>Chitinophagia</taxon>
        <taxon>Chitinophagales</taxon>
        <taxon>Chitinophagaceae</taxon>
        <taxon>Chitinophaga</taxon>
    </lineage>
</organism>
<evidence type="ECO:0000256" key="4">
    <source>
        <dbReference type="ARBA" id="ARBA00023004"/>
    </source>
</evidence>
<dbReference type="GO" id="GO:0046872">
    <property type="term" value="F:metal ion binding"/>
    <property type="evidence" value="ECO:0007669"/>
    <property type="project" value="UniProtKB-KW"/>
</dbReference>